<keyword evidence="12" id="KW-1133">Transmembrane helix</keyword>
<dbReference type="GO" id="GO:0009272">
    <property type="term" value="P:fungal-type cell wall biogenesis"/>
    <property type="evidence" value="ECO:0007669"/>
    <property type="project" value="TreeGrafter"/>
</dbReference>
<comment type="catalytic activity">
    <reaction evidence="1 10">
        <text>Random hydrolysis of (1-&gt;6)-alpha-D-mannosidic linkages in unbranched (1-&gt;6)-mannans.</text>
        <dbReference type="EC" id="3.2.1.101"/>
    </reaction>
</comment>
<evidence type="ECO:0000256" key="7">
    <source>
        <dbReference type="ARBA" id="ARBA00023136"/>
    </source>
</evidence>
<evidence type="ECO:0000256" key="8">
    <source>
        <dbReference type="ARBA" id="ARBA00023180"/>
    </source>
</evidence>
<dbReference type="EMBL" id="ML996571">
    <property type="protein sequence ID" value="KAF2758384.1"/>
    <property type="molecule type" value="Genomic_DNA"/>
</dbReference>
<evidence type="ECO:0000256" key="9">
    <source>
        <dbReference type="ARBA" id="ARBA00023295"/>
    </source>
</evidence>
<dbReference type="FunFam" id="1.50.10.20:FF:000006">
    <property type="entry name" value="Mannan endo-1,6-alpha-mannosidase"/>
    <property type="match status" value="1"/>
</dbReference>
<proteinExistence type="inferred from homology"/>
<gene>
    <name evidence="13" type="ORF">EJ05DRAFT_349923</name>
</gene>
<keyword evidence="14" id="KW-1185">Reference proteome</keyword>
<dbReference type="SUPFAM" id="SSF48208">
    <property type="entry name" value="Six-hairpin glycosidases"/>
    <property type="match status" value="1"/>
</dbReference>
<protein>
    <recommendedName>
        <fullName evidence="4 10">Mannan endo-1,6-alpha-mannosidase</fullName>
        <ecNumber evidence="4 10">3.2.1.101</ecNumber>
    </recommendedName>
</protein>
<evidence type="ECO:0000256" key="4">
    <source>
        <dbReference type="ARBA" id="ARBA00012350"/>
    </source>
</evidence>
<dbReference type="OrthoDB" id="4187847at2759"/>
<keyword evidence="7 12" id="KW-0472">Membrane</keyword>
<keyword evidence="9 10" id="KW-0326">Glycosidase</keyword>
<accession>A0A6A6W8M8</accession>
<dbReference type="Gene3D" id="1.50.10.20">
    <property type="match status" value="1"/>
</dbReference>
<dbReference type="PANTHER" id="PTHR12145">
    <property type="entry name" value="MANNAN ENDO-1,6-ALPHA-MANNOSIDASE DCW1"/>
    <property type="match status" value="1"/>
</dbReference>
<dbReference type="Proteomes" id="UP000799437">
    <property type="component" value="Unassembled WGS sequence"/>
</dbReference>
<dbReference type="GeneID" id="54482046"/>
<feature type="transmembrane region" description="Helical" evidence="12">
    <location>
        <begin position="437"/>
        <end position="458"/>
    </location>
</feature>
<sequence>MLASRLLRYFAAATASLHIGHVNAIDMDPDDHNSVKAAASTVAHGLMSYYHGNESGQPVGWLPSPYYWWLAGAMFGEMVEYWYYTGDDTYNDLVIKGLQAQVGDNQDYEPLNVTKQLGNDDQDFWAYAVLSAAELKFPDPPQGQPSWLALAQAVFNRQISRWDAQTCGGGLRWQVFSFNTGYNYKNSVSNGGFFQLAARLYRYTGNQTYYDWAEKMYDWMESSPLLTKDFHVYDGTTTDNNCTDADRHEWSYNVGMMIAGSAFIYNHTQDEKWLNRLNGFIDVSDIFFPYNGVNTGGPVLVEVACEIISTCNNDQPSFKGYLARWMALAAQLVPQTADRILPKLHSSAIGAAAQCSGGTDGVTCGRLYNQTQWDGKYGVGEQMSSLAVIMTLLIDTQAPPVTANTGGTSVGNPAAGTKNNDPTNPYANMPITTGDRAGAGILTAIMLALTVGGAVFMAS</sequence>
<dbReference type="EC" id="3.2.1.101" evidence="4 10"/>
<dbReference type="AlphaFoldDB" id="A0A6A6W8M8"/>
<dbReference type="GO" id="GO:0012505">
    <property type="term" value="C:endomembrane system"/>
    <property type="evidence" value="ECO:0007669"/>
    <property type="project" value="UniProtKB-SubCell"/>
</dbReference>
<keyword evidence="6 10" id="KW-0378">Hydrolase</keyword>
<evidence type="ECO:0000256" key="5">
    <source>
        <dbReference type="ARBA" id="ARBA00022729"/>
    </source>
</evidence>
<feature type="region of interest" description="Disordered" evidence="11">
    <location>
        <begin position="403"/>
        <end position="425"/>
    </location>
</feature>
<evidence type="ECO:0000313" key="14">
    <source>
        <dbReference type="Proteomes" id="UP000799437"/>
    </source>
</evidence>
<dbReference type="InterPro" id="IPR014480">
    <property type="entry name" value="Mannan-1_6-alpha_mannosidase"/>
</dbReference>
<dbReference type="GO" id="GO:0016052">
    <property type="term" value="P:carbohydrate catabolic process"/>
    <property type="evidence" value="ECO:0007669"/>
    <property type="project" value="InterPro"/>
</dbReference>
<evidence type="ECO:0000256" key="3">
    <source>
        <dbReference type="ARBA" id="ARBA00009699"/>
    </source>
</evidence>
<keyword evidence="5" id="KW-0732">Signal</keyword>
<dbReference type="Pfam" id="PF03663">
    <property type="entry name" value="Glyco_hydro_76"/>
    <property type="match status" value="1"/>
</dbReference>
<evidence type="ECO:0000256" key="2">
    <source>
        <dbReference type="ARBA" id="ARBA00004308"/>
    </source>
</evidence>
<reference evidence="13" key="1">
    <citation type="journal article" date="2020" name="Stud. Mycol.">
        <title>101 Dothideomycetes genomes: a test case for predicting lifestyles and emergence of pathogens.</title>
        <authorList>
            <person name="Haridas S."/>
            <person name="Albert R."/>
            <person name="Binder M."/>
            <person name="Bloem J."/>
            <person name="Labutti K."/>
            <person name="Salamov A."/>
            <person name="Andreopoulos B."/>
            <person name="Baker S."/>
            <person name="Barry K."/>
            <person name="Bills G."/>
            <person name="Bluhm B."/>
            <person name="Cannon C."/>
            <person name="Castanera R."/>
            <person name="Culley D."/>
            <person name="Daum C."/>
            <person name="Ezra D."/>
            <person name="Gonzalez J."/>
            <person name="Henrissat B."/>
            <person name="Kuo A."/>
            <person name="Liang C."/>
            <person name="Lipzen A."/>
            <person name="Lutzoni F."/>
            <person name="Magnuson J."/>
            <person name="Mondo S."/>
            <person name="Nolan M."/>
            <person name="Ohm R."/>
            <person name="Pangilinan J."/>
            <person name="Park H.-J."/>
            <person name="Ramirez L."/>
            <person name="Alfaro M."/>
            <person name="Sun H."/>
            <person name="Tritt A."/>
            <person name="Yoshinaga Y."/>
            <person name="Zwiers L.-H."/>
            <person name="Turgeon B."/>
            <person name="Goodwin S."/>
            <person name="Spatafora J."/>
            <person name="Crous P."/>
            <person name="Grigoriev I."/>
        </authorList>
    </citation>
    <scope>NUCLEOTIDE SEQUENCE</scope>
    <source>
        <strain evidence="13">CBS 121739</strain>
    </source>
</reference>
<evidence type="ECO:0000256" key="1">
    <source>
        <dbReference type="ARBA" id="ARBA00001452"/>
    </source>
</evidence>
<dbReference type="PIRSF" id="PIRSF016302">
    <property type="entry name" value="Man_a_manosd"/>
    <property type="match status" value="1"/>
</dbReference>
<name>A0A6A6W8M8_9PEZI</name>
<evidence type="ECO:0000256" key="11">
    <source>
        <dbReference type="SAM" id="MobiDB-lite"/>
    </source>
</evidence>
<dbReference type="InterPro" id="IPR008928">
    <property type="entry name" value="6-hairpin_glycosidase_sf"/>
</dbReference>
<comment type="subcellular location">
    <subcellularLocation>
        <location evidence="2">Endomembrane system</location>
    </subcellularLocation>
</comment>
<evidence type="ECO:0000256" key="6">
    <source>
        <dbReference type="ARBA" id="ARBA00022801"/>
    </source>
</evidence>
<evidence type="ECO:0000313" key="13">
    <source>
        <dbReference type="EMBL" id="KAF2758384.1"/>
    </source>
</evidence>
<dbReference type="RefSeq" id="XP_033600835.1">
    <property type="nucleotide sequence ID" value="XM_033740992.1"/>
</dbReference>
<dbReference type="InterPro" id="IPR005198">
    <property type="entry name" value="Glyco_hydro_76"/>
</dbReference>
<dbReference type="GO" id="GO:0008496">
    <property type="term" value="F:mannan endo-1,6-alpha-mannosidase activity"/>
    <property type="evidence" value="ECO:0007669"/>
    <property type="project" value="UniProtKB-UniRule"/>
</dbReference>
<keyword evidence="8" id="KW-0325">Glycoprotein</keyword>
<evidence type="ECO:0000256" key="10">
    <source>
        <dbReference type="PIRNR" id="PIRNR016302"/>
    </source>
</evidence>
<dbReference type="PANTHER" id="PTHR12145:SF36">
    <property type="entry name" value="MANNAN ENDO-1,6-ALPHA-MANNOSIDASE DCW1"/>
    <property type="match status" value="1"/>
</dbReference>
<keyword evidence="12" id="KW-0812">Transmembrane</keyword>
<evidence type="ECO:0000256" key="12">
    <source>
        <dbReference type="SAM" id="Phobius"/>
    </source>
</evidence>
<organism evidence="13 14">
    <name type="scientific">Pseudovirgaria hyperparasitica</name>
    <dbReference type="NCBI Taxonomy" id="470096"/>
    <lineage>
        <taxon>Eukaryota</taxon>
        <taxon>Fungi</taxon>
        <taxon>Dikarya</taxon>
        <taxon>Ascomycota</taxon>
        <taxon>Pezizomycotina</taxon>
        <taxon>Dothideomycetes</taxon>
        <taxon>Dothideomycetes incertae sedis</taxon>
        <taxon>Acrospermales</taxon>
        <taxon>Acrospermaceae</taxon>
        <taxon>Pseudovirgaria</taxon>
    </lineage>
</organism>
<comment type="similarity">
    <text evidence="3 10">Belongs to the glycosyl hydrolase 76 family.</text>
</comment>